<evidence type="ECO:0000313" key="9">
    <source>
        <dbReference type="WBParaSite" id="jg25111"/>
    </source>
</evidence>
<keyword evidence="5 7" id="KW-0472">Membrane</keyword>
<comment type="similarity">
    <text evidence="2">Belongs to the unc-50 family.</text>
</comment>
<proteinExistence type="inferred from homology"/>
<evidence type="ECO:0000256" key="3">
    <source>
        <dbReference type="ARBA" id="ARBA00022692"/>
    </source>
</evidence>
<dbReference type="WBParaSite" id="jg25111">
    <property type="protein sequence ID" value="jg25111"/>
    <property type="gene ID" value="jg25111"/>
</dbReference>
<dbReference type="InterPro" id="IPR007881">
    <property type="entry name" value="UNC-50"/>
</dbReference>
<evidence type="ECO:0000256" key="5">
    <source>
        <dbReference type="ARBA" id="ARBA00023136"/>
    </source>
</evidence>
<feature type="transmembrane region" description="Helical" evidence="7">
    <location>
        <begin position="126"/>
        <end position="157"/>
    </location>
</feature>
<name>A0A915E182_9BILA</name>
<accession>A0A915E182</accession>
<dbReference type="GO" id="GO:0000139">
    <property type="term" value="C:Golgi membrane"/>
    <property type="evidence" value="ECO:0007669"/>
    <property type="project" value="TreeGrafter"/>
</dbReference>
<evidence type="ECO:0000313" key="8">
    <source>
        <dbReference type="Proteomes" id="UP000887574"/>
    </source>
</evidence>
<sequence>MVKNFGQGGSSSNLRGISSQSPTTSTHSFTGSKKDNYFNRSGLSTPASTYTSYISPDKVGCLTAVRMTAMDKLSRYFRRLVHIKQMDFEFAAWQMLYLLIHPQKVYRNFMYRKRTKDQWARDDPAFLLLLAASLSGSSVLFALALNLSFLGFVAFFLGCFRRLHWCWTCSRHFSMVHIQSVFASCARPGCGVGLLL</sequence>
<dbReference type="Proteomes" id="UP000887574">
    <property type="component" value="Unplaced"/>
</dbReference>
<comment type="subcellular location">
    <subcellularLocation>
        <location evidence="1">Membrane</location>
        <topology evidence="1">Multi-pass membrane protein</topology>
    </subcellularLocation>
</comment>
<dbReference type="Pfam" id="PF05216">
    <property type="entry name" value="UNC-50"/>
    <property type="match status" value="1"/>
</dbReference>
<evidence type="ECO:0000256" key="7">
    <source>
        <dbReference type="SAM" id="Phobius"/>
    </source>
</evidence>
<evidence type="ECO:0000256" key="2">
    <source>
        <dbReference type="ARBA" id="ARBA00006293"/>
    </source>
</evidence>
<evidence type="ECO:0000256" key="4">
    <source>
        <dbReference type="ARBA" id="ARBA00022989"/>
    </source>
</evidence>
<feature type="region of interest" description="Disordered" evidence="6">
    <location>
        <begin position="1"/>
        <end position="32"/>
    </location>
</feature>
<dbReference type="AlphaFoldDB" id="A0A915E182"/>
<evidence type="ECO:0000256" key="1">
    <source>
        <dbReference type="ARBA" id="ARBA00004141"/>
    </source>
</evidence>
<keyword evidence="3 7" id="KW-0812">Transmembrane</keyword>
<organism evidence="8 9">
    <name type="scientific">Ditylenchus dipsaci</name>
    <dbReference type="NCBI Taxonomy" id="166011"/>
    <lineage>
        <taxon>Eukaryota</taxon>
        <taxon>Metazoa</taxon>
        <taxon>Ecdysozoa</taxon>
        <taxon>Nematoda</taxon>
        <taxon>Chromadorea</taxon>
        <taxon>Rhabditida</taxon>
        <taxon>Tylenchina</taxon>
        <taxon>Tylenchomorpha</taxon>
        <taxon>Sphaerularioidea</taxon>
        <taxon>Anguinidae</taxon>
        <taxon>Anguininae</taxon>
        <taxon>Ditylenchus</taxon>
    </lineage>
</organism>
<keyword evidence="8" id="KW-1185">Reference proteome</keyword>
<evidence type="ECO:0000256" key="6">
    <source>
        <dbReference type="SAM" id="MobiDB-lite"/>
    </source>
</evidence>
<keyword evidence="4 7" id="KW-1133">Transmembrane helix</keyword>
<feature type="compositionally biased region" description="Polar residues" evidence="6">
    <location>
        <begin position="10"/>
        <end position="31"/>
    </location>
</feature>
<protein>
    <submittedName>
        <fullName evidence="9">Unc-50-like protein</fullName>
    </submittedName>
</protein>
<reference evidence="9" key="1">
    <citation type="submission" date="2022-11" db="UniProtKB">
        <authorList>
            <consortium name="WormBaseParasite"/>
        </authorList>
    </citation>
    <scope>IDENTIFICATION</scope>
</reference>
<dbReference type="PANTHER" id="PTHR12841:SF6">
    <property type="entry name" value="PROTEIN UNC-50 HOMOLOG"/>
    <property type="match status" value="1"/>
</dbReference>
<dbReference type="PANTHER" id="PTHR12841">
    <property type="entry name" value="PROTEIN UNC-50 HOMOLOG"/>
    <property type="match status" value="1"/>
</dbReference>